<dbReference type="AlphaFoldDB" id="A0AAV8X108"/>
<reference evidence="1" key="1">
    <citation type="journal article" date="2023" name="Insect Mol. Biol.">
        <title>Genome sequencing provides insights into the evolution of gene families encoding plant cell wall-degrading enzymes in longhorned beetles.</title>
        <authorList>
            <person name="Shin N.R."/>
            <person name="Okamura Y."/>
            <person name="Kirsch R."/>
            <person name="Pauchet Y."/>
        </authorList>
    </citation>
    <scope>NUCLEOTIDE SEQUENCE</scope>
    <source>
        <strain evidence="1">AMC_N1</strain>
    </source>
</reference>
<organism evidence="1 2">
    <name type="scientific">Aromia moschata</name>
    <dbReference type="NCBI Taxonomy" id="1265417"/>
    <lineage>
        <taxon>Eukaryota</taxon>
        <taxon>Metazoa</taxon>
        <taxon>Ecdysozoa</taxon>
        <taxon>Arthropoda</taxon>
        <taxon>Hexapoda</taxon>
        <taxon>Insecta</taxon>
        <taxon>Pterygota</taxon>
        <taxon>Neoptera</taxon>
        <taxon>Endopterygota</taxon>
        <taxon>Coleoptera</taxon>
        <taxon>Polyphaga</taxon>
        <taxon>Cucujiformia</taxon>
        <taxon>Chrysomeloidea</taxon>
        <taxon>Cerambycidae</taxon>
        <taxon>Cerambycinae</taxon>
        <taxon>Callichromatini</taxon>
        <taxon>Aromia</taxon>
    </lineage>
</organism>
<gene>
    <name evidence="1" type="ORF">NQ318_003044</name>
</gene>
<dbReference type="Proteomes" id="UP001162162">
    <property type="component" value="Unassembled WGS sequence"/>
</dbReference>
<comment type="caution">
    <text evidence="1">The sequence shown here is derived from an EMBL/GenBank/DDBJ whole genome shotgun (WGS) entry which is preliminary data.</text>
</comment>
<dbReference type="EMBL" id="JAPWTK010001513">
    <property type="protein sequence ID" value="KAJ8932266.1"/>
    <property type="molecule type" value="Genomic_DNA"/>
</dbReference>
<protein>
    <submittedName>
        <fullName evidence="1">Uncharacterized protein</fullName>
    </submittedName>
</protein>
<dbReference type="Pfam" id="PF05380">
    <property type="entry name" value="Peptidase_A17"/>
    <property type="match status" value="1"/>
</dbReference>
<keyword evidence="2" id="KW-1185">Reference proteome</keyword>
<evidence type="ECO:0000313" key="2">
    <source>
        <dbReference type="Proteomes" id="UP001162162"/>
    </source>
</evidence>
<name>A0AAV8X108_9CUCU</name>
<proteinExistence type="predicted"/>
<dbReference type="InterPro" id="IPR008042">
    <property type="entry name" value="Retrotrans_Pao"/>
</dbReference>
<accession>A0AAV8X108</accession>
<evidence type="ECO:0000313" key="1">
    <source>
        <dbReference type="EMBL" id="KAJ8932266.1"/>
    </source>
</evidence>
<sequence length="93" mass="10660">MKLYPFYGLDVLNFGNGCQTEMREETTTLGLYWSAGKDVLRYNIHLLLLCQITKRTVLSDISRIFDPSRLLSPSIIKAKIILQKLWAEKIVVG</sequence>